<dbReference type="EMBL" id="CM001884">
    <property type="protein sequence ID" value="EOY26139.1"/>
    <property type="molecule type" value="Genomic_DNA"/>
</dbReference>
<accession>A0A061GGH3</accession>
<dbReference type="Gramene" id="EOY26139">
    <property type="protein sequence ID" value="EOY26139"/>
    <property type="gene ID" value="TCM_027551"/>
</dbReference>
<dbReference type="Proteomes" id="UP000026915">
    <property type="component" value="Chromosome 6"/>
</dbReference>
<keyword evidence="3" id="KW-1185">Reference proteome</keyword>
<evidence type="ECO:0000313" key="3">
    <source>
        <dbReference type="Proteomes" id="UP000026915"/>
    </source>
</evidence>
<keyword evidence="1" id="KW-1133">Transmembrane helix</keyword>
<dbReference type="AlphaFoldDB" id="A0A061GGH3"/>
<gene>
    <name evidence="2" type="ORF">TCM_027551</name>
</gene>
<protein>
    <submittedName>
        <fullName evidence="2">Uncharacterized protein</fullName>
    </submittedName>
</protein>
<dbReference type="InParanoid" id="A0A061GGH3"/>
<keyword evidence="1" id="KW-0472">Membrane</keyword>
<evidence type="ECO:0000313" key="2">
    <source>
        <dbReference type="EMBL" id="EOY26139.1"/>
    </source>
</evidence>
<feature type="transmembrane region" description="Helical" evidence="1">
    <location>
        <begin position="34"/>
        <end position="55"/>
    </location>
</feature>
<name>A0A061GGH3_THECC</name>
<sequence>MAPATQGCSAIIPRPTIEQPKKLSSWLQPPNVVVLARGIYFLLFHSFFSNVLGVLQSNFSKEKETFYQ</sequence>
<organism evidence="2 3">
    <name type="scientific">Theobroma cacao</name>
    <name type="common">Cacao</name>
    <name type="synonym">Cocoa</name>
    <dbReference type="NCBI Taxonomy" id="3641"/>
    <lineage>
        <taxon>Eukaryota</taxon>
        <taxon>Viridiplantae</taxon>
        <taxon>Streptophyta</taxon>
        <taxon>Embryophyta</taxon>
        <taxon>Tracheophyta</taxon>
        <taxon>Spermatophyta</taxon>
        <taxon>Magnoliopsida</taxon>
        <taxon>eudicotyledons</taxon>
        <taxon>Gunneridae</taxon>
        <taxon>Pentapetalae</taxon>
        <taxon>rosids</taxon>
        <taxon>malvids</taxon>
        <taxon>Malvales</taxon>
        <taxon>Malvaceae</taxon>
        <taxon>Byttnerioideae</taxon>
        <taxon>Theobroma</taxon>
    </lineage>
</organism>
<dbReference type="HOGENOM" id="CLU_2799140_0_0_1"/>
<evidence type="ECO:0000256" key="1">
    <source>
        <dbReference type="SAM" id="Phobius"/>
    </source>
</evidence>
<reference evidence="2 3" key="1">
    <citation type="journal article" date="2013" name="Genome Biol.">
        <title>The genome sequence of the most widely cultivated cacao type and its use to identify candidate genes regulating pod color.</title>
        <authorList>
            <person name="Motamayor J.C."/>
            <person name="Mockaitis K."/>
            <person name="Schmutz J."/>
            <person name="Haiminen N."/>
            <person name="Iii D.L."/>
            <person name="Cornejo O."/>
            <person name="Findley S.D."/>
            <person name="Zheng P."/>
            <person name="Utro F."/>
            <person name="Royaert S."/>
            <person name="Saski C."/>
            <person name="Jenkins J."/>
            <person name="Podicheti R."/>
            <person name="Zhao M."/>
            <person name="Scheffler B.E."/>
            <person name="Stack J.C."/>
            <person name="Feltus F.A."/>
            <person name="Mustiga G.M."/>
            <person name="Amores F."/>
            <person name="Phillips W."/>
            <person name="Marelli J.P."/>
            <person name="May G.D."/>
            <person name="Shapiro H."/>
            <person name="Ma J."/>
            <person name="Bustamante C.D."/>
            <person name="Schnell R.J."/>
            <person name="Main D."/>
            <person name="Gilbert D."/>
            <person name="Parida L."/>
            <person name="Kuhn D.N."/>
        </authorList>
    </citation>
    <scope>NUCLEOTIDE SEQUENCE [LARGE SCALE GENOMIC DNA]</scope>
    <source>
        <strain evidence="3">cv. Matina 1-6</strain>
    </source>
</reference>
<proteinExistence type="predicted"/>
<keyword evidence="1" id="KW-0812">Transmembrane</keyword>